<organism evidence="1 2">
    <name type="scientific">Tritrichomonas musculus</name>
    <dbReference type="NCBI Taxonomy" id="1915356"/>
    <lineage>
        <taxon>Eukaryota</taxon>
        <taxon>Metamonada</taxon>
        <taxon>Parabasalia</taxon>
        <taxon>Tritrichomonadida</taxon>
        <taxon>Tritrichomonadidae</taxon>
        <taxon>Tritrichomonas</taxon>
    </lineage>
</organism>
<evidence type="ECO:0000313" key="1">
    <source>
        <dbReference type="EMBL" id="KAK8878477.1"/>
    </source>
</evidence>
<name>A0ABR2JLD2_9EUKA</name>
<keyword evidence="2" id="KW-1185">Reference proteome</keyword>
<sequence length="297" mass="34217">MQITKTKELACKEETRDWIQSSYISNLSFLLHKLRKVKKGIDIISKYALQTLECLYCILNANKSSCIYDKGLDAISSLIITANRPDTFYFPLVTTNITPDTYIEIFNPDSINKLLSDFIQTGLSSSNDDVLRFIFLAKRIQYLNHYSSTLFSSIAKLLMENKKKKRSCNPYLFDAISSLFYNADPYLLKSANLEILLRELLTSYYDVSTTLDMLNSKNIEYGNLLSQYLTDAFGSYACVFYDPSDPQNERNQLVLLYISWQDSFMNCILKLMTMSINLSEIPQSKTLIIVQELIMLF</sequence>
<dbReference type="EMBL" id="JAPFFF010000011">
    <property type="protein sequence ID" value="KAK8878477.1"/>
    <property type="molecule type" value="Genomic_DNA"/>
</dbReference>
<reference evidence="1 2" key="1">
    <citation type="submission" date="2024-04" db="EMBL/GenBank/DDBJ databases">
        <title>Tritrichomonas musculus Genome.</title>
        <authorList>
            <person name="Alves-Ferreira E."/>
            <person name="Grigg M."/>
            <person name="Lorenzi H."/>
            <person name="Galac M."/>
        </authorList>
    </citation>
    <scope>NUCLEOTIDE SEQUENCE [LARGE SCALE GENOMIC DNA]</scope>
    <source>
        <strain evidence="1 2">EAF2021</strain>
    </source>
</reference>
<proteinExistence type="predicted"/>
<dbReference type="Proteomes" id="UP001470230">
    <property type="component" value="Unassembled WGS sequence"/>
</dbReference>
<protein>
    <submittedName>
        <fullName evidence="1">Uncharacterized protein</fullName>
    </submittedName>
</protein>
<evidence type="ECO:0000313" key="2">
    <source>
        <dbReference type="Proteomes" id="UP001470230"/>
    </source>
</evidence>
<comment type="caution">
    <text evidence="1">The sequence shown here is derived from an EMBL/GenBank/DDBJ whole genome shotgun (WGS) entry which is preliminary data.</text>
</comment>
<gene>
    <name evidence="1" type="ORF">M9Y10_005252</name>
</gene>
<accession>A0ABR2JLD2</accession>